<dbReference type="InterPro" id="IPR036291">
    <property type="entry name" value="NAD(P)-bd_dom_sf"/>
</dbReference>
<evidence type="ECO:0000313" key="6">
    <source>
        <dbReference type="EMBL" id="TLD79121.1"/>
    </source>
</evidence>
<dbReference type="Proteomes" id="UP000029925">
    <property type="component" value="Unassembled WGS sequence"/>
</dbReference>
<protein>
    <submittedName>
        <fullName evidence="5">ADP-L-glycero-D-manno-heptose-6-epimerase</fullName>
    </submittedName>
    <submittedName>
        <fullName evidence="6">ADP-glyceromanno-heptose 6-epimerase</fullName>
        <ecNumber evidence="5 6">5.1.3.20</ecNumber>
    </submittedName>
</protein>
<dbReference type="EC" id="5.1.3.20" evidence="5 6"/>
<dbReference type="GO" id="GO:0005975">
    <property type="term" value="P:carbohydrate metabolic process"/>
    <property type="evidence" value="ECO:0007669"/>
    <property type="project" value="InterPro"/>
</dbReference>
<evidence type="ECO:0000313" key="5">
    <source>
        <dbReference type="EMBL" id="CUU40440.1"/>
    </source>
</evidence>
<dbReference type="PANTHER" id="PTHR43103">
    <property type="entry name" value="NUCLEOSIDE-DIPHOSPHATE-SUGAR EPIMERASE"/>
    <property type="match status" value="1"/>
</dbReference>
<dbReference type="GO" id="GO:0008712">
    <property type="term" value="F:ADP-glyceromanno-heptose 6-epimerase activity"/>
    <property type="evidence" value="ECO:0007669"/>
    <property type="project" value="UniProtKB-EC"/>
</dbReference>
<dbReference type="NCBIfam" id="TIGR02197">
    <property type="entry name" value="heptose_epim"/>
    <property type="match status" value="1"/>
</dbReference>
<evidence type="ECO:0000313" key="7">
    <source>
        <dbReference type="Proteomes" id="UP000029925"/>
    </source>
</evidence>
<evidence type="ECO:0000256" key="2">
    <source>
        <dbReference type="ARBA" id="ARBA00023235"/>
    </source>
</evidence>
<dbReference type="PATRIC" id="fig|76936.10.peg.1520"/>
<keyword evidence="1" id="KW-0521">NADP</keyword>
<dbReference type="EMBL" id="JRPF02000002">
    <property type="protein sequence ID" value="TLD79121.1"/>
    <property type="molecule type" value="Genomic_DNA"/>
</dbReference>
<keyword evidence="7" id="KW-1185">Reference proteome</keyword>
<dbReference type="AlphaFoldDB" id="A0A099UGM9"/>
<dbReference type="Pfam" id="PF01370">
    <property type="entry name" value="Epimerase"/>
    <property type="match status" value="1"/>
</dbReference>
<dbReference type="KEGG" id="hty:BN2458_PEG1557"/>
<dbReference type="InterPro" id="IPR001509">
    <property type="entry name" value="Epimerase_deHydtase"/>
</dbReference>
<dbReference type="STRING" id="76936.BN2458_PEG1557"/>
<organism evidence="5 8">
    <name type="scientific">Helicobacter typhlonius</name>
    <dbReference type="NCBI Taxonomy" id="76936"/>
    <lineage>
        <taxon>Bacteria</taxon>
        <taxon>Pseudomonadati</taxon>
        <taxon>Campylobacterota</taxon>
        <taxon>Epsilonproteobacteria</taxon>
        <taxon>Campylobacterales</taxon>
        <taxon>Helicobacteraceae</taxon>
        <taxon>Helicobacter</taxon>
    </lineage>
</organism>
<dbReference type="PANTHER" id="PTHR43103:SF3">
    <property type="entry name" value="ADP-L-GLYCERO-D-MANNO-HEPTOSE-6-EPIMERASE"/>
    <property type="match status" value="1"/>
</dbReference>
<dbReference type="InterPro" id="IPR011912">
    <property type="entry name" value="Heptose_epim"/>
</dbReference>
<keyword evidence="3" id="KW-0119">Carbohydrate metabolism</keyword>
<dbReference type="OrthoDB" id="9803010at2"/>
<name>A0A099UGM9_9HELI</name>
<evidence type="ECO:0000256" key="1">
    <source>
        <dbReference type="ARBA" id="ARBA00022857"/>
    </source>
</evidence>
<reference evidence="5" key="2">
    <citation type="submission" date="2015-11" db="EMBL/GenBank/DDBJ databases">
        <authorList>
            <person name="Zhang Y."/>
            <person name="Guo Z."/>
        </authorList>
    </citation>
    <scope>NUCLEOTIDE SEQUENCE</scope>
    <source>
        <strain evidence="5">1</strain>
    </source>
</reference>
<dbReference type="EMBL" id="LN907858">
    <property type="protein sequence ID" value="CUU40440.1"/>
    <property type="molecule type" value="Genomic_DNA"/>
</dbReference>
<reference evidence="6 7" key="1">
    <citation type="journal article" date="2014" name="Genome Announc.">
        <title>Draft genome sequences of eight enterohepatic helicobacter species isolated from both laboratory and wild rodents.</title>
        <authorList>
            <person name="Sheh A."/>
            <person name="Shen Z."/>
            <person name="Fox J.G."/>
        </authorList>
    </citation>
    <scope>NUCLEOTIDE SEQUENCE [LARGE SCALE GENOMIC DNA]</scope>
    <source>
        <strain evidence="6 7">MIT 98-6810</strain>
    </source>
</reference>
<proteinExistence type="predicted"/>
<dbReference type="Gene3D" id="3.90.25.10">
    <property type="entry name" value="UDP-galactose 4-epimerase, domain 1"/>
    <property type="match status" value="1"/>
</dbReference>
<dbReference type="SUPFAM" id="SSF51735">
    <property type="entry name" value="NAD(P)-binding Rossmann-fold domains"/>
    <property type="match status" value="1"/>
</dbReference>
<dbReference type="Proteomes" id="UP000064525">
    <property type="component" value="Chromosome I"/>
</dbReference>
<gene>
    <name evidence="6" type="primary">rfaD</name>
    <name evidence="5" type="ORF">BN2458_PEG1557</name>
    <name evidence="6" type="ORF">LS75_002110</name>
</gene>
<evidence type="ECO:0000259" key="4">
    <source>
        <dbReference type="Pfam" id="PF01370"/>
    </source>
</evidence>
<dbReference type="RefSeq" id="WP_034327358.1">
    <property type="nucleotide sequence ID" value="NZ_CAJTQN010000002.1"/>
</dbReference>
<reference evidence="8" key="3">
    <citation type="submission" date="2015-11" db="EMBL/GenBank/DDBJ databases">
        <authorList>
            <person name="Anvar S.Y."/>
        </authorList>
    </citation>
    <scope>NUCLEOTIDE SEQUENCE [LARGE SCALE GENOMIC DNA]</scope>
</reference>
<dbReference type="GO" id="GO:0050661">
    <property type="term" value="F:NADP binding"/>
    <property type="evidence" value="ECO:0007669"/>
    <property type="project" value="InterPro"/>
</dbReference>
<feature type="domain" description="NAD-dependent epimerase/dehydratase" evidence="4">
    <location>
        <begin position="13"/>
        <end position="257"/>
    </location>
</feature>
<keyword evidence="2 5" id="KW-0413">Isomerase</keyword>
<evidence type="ECO:0000256" key="3">
    <source>
        <dbReference type="ARBA" id="ARBA00023277"/>
    </source>
</evidence>
<dbReference type="GeneID" id="78151724"/>
<sequence length="332" mass="37473">MKYIYDDLAEKKILITGGAGFIGSNLAFYFQNKHPLAKVYVFDKFRTSECFPSGNPTSLGHFKNLIGFKGEIIVGDITNPNDLQKLKEYDFDIIFHQAAISDTTVQDQKLVMETNYEAFLHLIDLANACQAIMIYASSAGTYGNSSAPNIVGSGEVPENVYGYSKLCMDEYVRNLLQKDPGYPIIGLRYFNVYGDRELYKGKTASMILQLSLQALEHKKVRLFKNGEQKRDFVFIKDVIQANVKAIESPKSGIYNVGSGEARSFNDIIECLKKGLGDFEVEYIDNPYSFFQKHTEADITSAKEFLSYVPRFSLEEGIQAYIPRIQEIFASSR</sequence>
<evidence type="ECO:0000313" key="8">
    <source>
        <dbReference type="Proteomes" id="UP000064525"/>
    </source>
</evidence>
<accession>A0A099UGM9</accession>
<dbReference type="Gene3D" id="3.40.50.720">
    <property type="entry name" value="NAD(P)-binding Rossmann-like Domain"/>
    <property type="match status" value="1"/>
</dbReference>